<dbReference type="InterPro" id="IPR003661">
    <property type="entry name" value="HisK_dim/P_dom"/>
</dbReference>
<dbReference type="Pfam" id="PF02518">
    <property type="entry name" value="HATPase_c"/>
    <property type="match status" value="1"/>
</dbReference>
<dbReference type="SMART" id="SM00448">
    <property type="entry name" value="REC"/>
    <property type="match status" value="1"/>
</dbReference>
<gene>
    <name evidence="10" type="ORF">PSEUBRA_SCAF5g02251</name>
</gene>
<dbReference type="STRING" id="1365824.V5E5B5"/>
<reference evidence="11" key="1">
    <citation type="journal article" date="2013" name="Genome Announc.">
        <title>Draft genome sequence of Pseudozyma brasiliensis sp. nov. strain GHG001, a high producer of endo-1,4-xylanase isolated from an insect pest of sugarcane.</title>
        <authorList>
            <person name="Oliveira J.V.D.C."/>
            <person name="dos Santos R.A.C."/>
            <person name="Borges T.A."/>
            <person name="Riano-Pachon D.M."/>
            <person name="Goldman G.H."/>
        </authorList>
    </citation>
    <scope>NUCLEOTIDE SEQUENCE [LARGE SCALE GENOMIC DNA]</scope>
    <source>
        <strain evidence="11">GHG001</strain>
    </source>
</reference>
<dbReference type="PROSITE" id="PS50110">
    <property type="entry name" value="RESPONSE_REGULATORY"/>
    <property type="match status" value="1"/>
</dbReference>
<feature type="region of interest" description="Disordered" evidence="7">
    <location>
        <begin position="30"/>
        <end position="65"/>
    </location>
</feature>
<keyword evidence="4" id="KW-0808">Transferase</keyword>
<dbReference type="SUPFAM" id="SSF52172">
    <property type="entry name" value="CheY-like"/>
    <property type="match status" value="1"/>
</dbReference>
<feature type="domain" description="Histidine kinase" evidence="8">
    <location>
        <begin position="573"/>
        <end position="838"/>
    </location>
</feature>
<accession>V5E5B5</accession>
<dbReference type="Gene3D" id="1.10.287.130">
    <property type="match status" value="1"/>
</dbReference>
<dbReference type="SUPFAM" id="SSF55781">
    <property type="entry name" value="GAF domain-like"/>
    <property type="match status" value="1"/>
</dbReference>
<dbReference type="SUPFAM" id="SSF55874">
    <property type="entry name" value="ATPase domain of HSP90 chaperone/DNA topoisomerase II/histidine kinase"/>
    <property type="match status" value="1"/>
</dbReference>
<dbReference type="GO" id="GO:0000155">
    <property type="term" value="F:phosphorelay sensor kinase activity"/>
    <property type="evidence" value="ECO:0007669"/>
    <property type="project" value="InterPro"/>
</dbReference>
<dbReference type="SUPFAM" id="SSF47384">
    <property type="entry name" value="Homodimeric domain of signal transducing histidine kinase"/>
    <property type="match status" value="1"/>
</dbReference>
<dbReference type="AlphaFoldDB" id="V5E5B5"/>
<keyword evidence="11" id="KW-1185">Reference proteome</keyword>
<comment type="catalytic activity">
    <reaction evidence="1">
        <text>ATP + protein L-histidine = ADP + protein N-phospho-L-histidine.</text>
        <dbReference type="EC" id="2.7.13.3"/>
    </reaction>
</comment>
<dbReference type="CDD" id="cd00082">
    <property type="entry name" value="HisKA"/>
    <property type="match status" value="1"/>
</dbReference>
<dbReference type="InterPro" id="IPR001789">
    <property type="entry name" value="Sig_transdc_resp-reg_receiver"/>
</dbReference>
<dbReference type="PRINTS" id="PR00344">
    <property type="entry name" value="BCTRLSENSOR"/>
</dbReference>
<dbReference type="InterPro" id="IPR003594">
    <property type="entry name" value="HATPase_dom"/>
</dbReference>
<evidence type="ECO:0000256" key="4">
    <source>
        <dbReference type="ARBA" id="ARBA00022679"/>
    </source>
</evidence>
<dbReference type="PROSITE" id="PS50109">
    <property type="entry name" value="HIS_KIN"/>
    <property type="match status" value="1"/>
</dbReference>
<evidence type="ECO:0000313" key="11">
    <source>
        <dbReference type="Proteomes" id="UP000019377"/>
    </source>
</evidence>
<protein>
    <recommendedName>
        <fullName evidence="2">histidine kinase</fullName>
        <ecNumber evidence="2">2.7.13.3</ecNumber>
    </recommendedName>
</protein>
<evidence type="ECO:0000259" key="8">
    <source>
        <dbReference type="PROSITE" id="PS50109"/>
    </source>
</evidence>
<dbReference type="GO" id="GO:0005886">
    <property type="term" value="C:plasma membrane"/>
    <property type="evidence" value="ECO:0007669"/>
    <property type="project" value="TreeGrafter"/>
</dbReference>
<evidence type="ECO:0000256" key="2">
    <source>
        <dbReference type="ARBA" id="ARBA00012438"/>
    </source>
</evidence>
<dbReference type="OrthoDB" id="21225at2759"/>
<dbReference type="PANTHER" id="PTHR43047:SF72">
    <property type="entry name" value="OSMOSENSING HISTIDINE PROTEIN KINASE SLN1"/>
    <property type="match status" value="1"/>
</dbReference>
<dbReference type="PANTHER" id="PTHR43047">
    <property type="entry name" value="TWO-COMPONENT HISTIDINE PROTEIN KINASE"/>
    <property type="match status" value="1"/>
</dbReference>
<evidence type="ECO:0000256" key="3">
    <source>
        <dbReference type="ARBA" id="ARBA00022553"/>
    </source>
</evidence>
<sequence length="1189" mass="130389">MTGSSSFPHDEWGTWLRRYQLGDWDPRAVVNAPDQPTDPITVVRTNSGSPTAPIRHAPPAPLAGTEDPLRLDPNLDSQSRSFFQQNGWLAAPPLRQQHRRRVLEAIHRHGVKASKDLLLHVKHAKSVFKCAYASVIVQTFDEASLLILAQDGGDSLVQHVPQTVSLCSHAMLLPDDEVFVINNTTDDWRFRSCPSTLAGSAASALGRPMNFYASAPLILSYTLDGVEGLVQVGRLCIMDEEPRSRFEDQDAELLSSIAKMAADSLEKDFQSSRNAKATDMQRRIGSLVRLVDNTSISQAKVHLPPSILAGSGDDYHRFSSAVLERGCNDLKDCLGAAAVAAFDVSQFRLGRRPANDALEASSTTTSPILHQVDSTGCFDHATQPAVNLPHTGPSDADRASRPAKADTALHAIDVRPGSSPPSLLGFSGPQEYRPKLPTNVEDLKAIFATPLARSATETNMNTRCKFYRRQSGPSAHYQEVDDQSFYPVLETGENPYIALLPLDDRVTSYAVCTSYDQNKSRPGIMLLIMFTAPVSFEEPERSYVETTTQISFGSLLRQERSSVESFQSEFLRHVQHNLRTPLHRALGAVDYLRAAIDVDDSTDSIKLDLSANGVLSTLLESISLSGLTLNSYIDDLLSFQTLLDLNEGVVPPIKPSPTNIVKLVESIADEEWDFAQRLELQSRSVGSSTSQGALLNALELIVQASPEIRERDWIVDGKSLQHIVRKLVSNALRFTKQGYVEISIAIAAPIAGIEGIVHAFDASSQLEIVVADTGVGMTEEFCKNQLTTPFSKADSFRDGIGLGMAIVSSELEKCGGTWSVVSEVNVGTRMSVQLPVQPTRTQYPRARSSEVDQSSNASRLAVAKVAFLGFETRGLDRLATAIFDHFAPLGGLETTHDHAEADCIIMPEREATKLDSGPEPFLAHVKPDARFVVISSSYLTKKKGLEKFDGRAVLLLSTPHGPTSMRLMETFLSDLEPMQIRTADPAPNTLQHRPSVIGTELLNHDKHHRNGTDCSSQSESGLRPHDGAAVVLQDTIGSFSVNPAWQGMAVEASNNEFRVLVVEDNPINMKLLTTLCKRLNIRYEEACDGAEAVTKFESFRPSVVLLDISLPVQDGFQACTQMRATNHPSFIVAVTALGSEEDKARGIEVCGMDAWMTKPVSMRQLKADLEFWKRNFEQQQVLGLRRTSF</sequence>
<keyword evidence="3 6" id="KW-0597">Phosphoprotein</keyword>
<dbReference type="InterPro" id="IPR005467">
    <property type="entry name" value="His_kinase_dom"/>
</dbReference>
<dbReference type="SMART" id="SM00387">
    <property type="entry name" value="HATPase_c"/>
    <property type="match status" value="1"/>
</dbReference>
<evidence type="ECO:0000256" key="1">
    <source>
        <dbReference type="ARBA" id="ARBA00000085"/>
    </source>
</evidence>
<dbReference type="eggNOG" id="KOG0519">
    <property type="taxonomic scope" value="Eukaryota"/>
</dbReference>
<organism evidence="10 11">
    <name type="scientific">Kalmanozyma brasiliensis (strain GHG001)</name>
    <name type="common">Yeast</name>
    <name type="synonym">Pseudozyma brasiliensis</name>
    <dbReference type="NCBI Taxonomy" id="1365824"/>
    <lineage>
        <taxon>Eukaryota</taxon>
        <taxon>Fungi</taxon>
        <taxon>Dikarya</taxon>
        <taxon>Basidiomycota</taxon>
        <taxon>Ustilaginomycotina</taxon>
        <taxon>Ustilaginomycetes</taxon>
        <taxon>Ustilaginales</taxon>
        <taxon>Ustilaginaceae</taxon>
        <taxon>Kalmanozyma</taxon>
    </lineage>
</organism>
<feature type="domain" description="Response regulatory" evidence="9">
    <location>
        <begin position="1058"/>
        <end position="1173"/>
    </location>
</feature>
<dbReference type="InterPro" id="IPR004358">
    <property type="entry name" value="Sig_transdc_His_kin-like_C"/>
</dbReference>
<dbReference type="Gene3D" id="3.40.50.2300">
    <property type="match status" value="1"/>
</dbReference>
<evidence type="ECO:0000256" key="7">
    <source>
        <dbReference type="SAM" id="MobiDB-lite"/>
    </source>
</evidence>
<dbReference type="InterPro" id="IPR036097">
    <property type="entry name" value="HisK_dim/P_sf"/>
</dbReference>
<name>V5E5B5_KALBG</name>
<evidence type="ECO:0000259" key="9">
    <source>
        <dbReference type="PROSITE" id="PS50110"/>
    </source>
</evidence>
<dbReference type="GeneID" id="27421232"/>
<dbReference type="OMA" id="CIMSHLE"/>
<dbReference type="EMBL" id="KI545891">
    <property type="protein sequence ID" value="EST05406.1"/>
    <property type="molecule type" value="Genomic_DNA"/>
</dbReference>
<dbReference type="GO" id="GO:0009927">
    <property type="term" value="F:histidine phosphotransfer kinase activity"/>
    <property type="evidence" value="ECO:0007669"/>
    <property type="project" value="TreeGrafter"/>
</dbReference>
<dbReference type="Pfam" id="PF00072">
    <property type="entry name" value="Response_reg"/>
    <property type="match status" value="1"/>
</dbReference>
<evidence type="ECO:0000313" key="10">
    <source>
        <dbReference type="EMBL" id="EST05406.1"/>
    </source>
</evidence>
<dbReference type="Gene3D" id="3.30.565.10">
    <property type="entry name" value="Histidine kinase-like ATPase, C-terminal domain"/>
    <property type="match status" value="1"/>
</dbReference>
<dbReference type="EC" id="2.7.13.3" evidence="2"/>
<dbReference type="RefSeq" id="XP_016290395.1">
    <property type="nucleotide sequence ID" value="XM_016438536.1"/>
</dbReference>
<dbReference type="CDD" id="cd17546">
    <property type="entry name" value="REC_hyHK_CKI1_RcsC-like"/>
    <property type="match status" value="1"/>
</dbReference>
<dbReference type="HOGENOM" id="CLU_263230_0_0_1"/>
<evidence type="ECO:0000256" key="6">
    <source>
        <dbReference type="PROSITE-ProRule" id="PRU00169"/>
    </source>
</evidence>
<dbReference type="InterPro" id="IPR036890">
    <property type="entry name" value="HATPase_C_sf"/>
</dbReference>
<evidence type="ECO:0000256" key="5">
    <source>
        <dbReference type="ARBA" id="ARBA00022777"/>
    </source>
</evidence>
<keyword evidence="5 10" id="KW-0418">Kinase</keyword>
<proteinExistence type="predicted"/>
<feature type="modified residue" description="4-aspartylphosphate" evidence="6">
    <location>
        <position position="1107"/>
    </location>
</feature>
<dbReference type="Proteomes" id="UP000019377">
    <property type="component" value="Unassembled WGS sequence"/>
</dbReference>
<dbReference type="InterPro" id="IPR011006">
    <property type="entry name" value="CheY-like_superfamily"/>
</dbReference>